<dbReference type="Pfam" id="PF01165">
    <property type="entry name" value="Ribosomal_S21"/>
    <property type="match status" value="1"/>
</dbReference>
<comment type="similarity">
    <text evidence="1">Belongs to the bacterial ribosomal protein bS21 family.</text>
</comment>
<name>A0AAD4QQF5_9AGAM</name>
<gene>
    <name evidence="4" type="ORF">B0F90DRAFT_1623388</name>
</gene>
<dbReference type="EMBL" id="WTXG01000003">
    <property type="protein sequence ID" value="KAI0306597.1"/>
    <property type="molecule type" value="Genomic_DNA"/>
</dbReference>
<keyword evidence="2" id="KW-0689">Ribosomal protein</keyword>
<proteinExistence type="inferred from homology"/>
<comment type="caution">
    <text evidence="4">The sequence shown here is derived from an EMBL/GenBank/DDBJ whole genome shotgun (WGS) entry which is preliminary data.</text>
</comment>
<dbReference type="GO" id="GO:0005763">
    <property type="term" value="C:mitochondrial small ribosomal subunit"/>
    <property type="evidence" value="ECO:0007669"/>
    <property type="project" value="TreeGrafter"/>
</dbReference>
<dbReference type="PANTHER" id="PTHR41237">
    <property type="entry name" value="37S RIBOSOMAL PROTEIN MRP21, MITOCHONDRIAL"/>
    <property type="match status" value="1"/>
</dbReference>
<dbReference type="InterPro" id="IPR052837">
    <property type="entry name" value="Mitoribosomal_bS21"/>
</dbReference>
<reference evidence="4" key="1">
    <citation type="journal article" date="2022" name="New Phytol.">
        <title>Evolutionary transition to the ectomycorrhizal habit in the genomes of a hyperdiverse lineage of mushroom-forming fungi.</title>
        <authorList>
            <person name="Looney B."/>
            <person name="Miyauchi S."/>
            <person name="Morin E."/>
            <person name="Drula E."/>
            <person name="Courty P.E."/>
            <person name="Kohler A."/>
            <person name="Kuo A."/>
            <person name="LaButti K."/>
            <person name="Pangilinan J."/>
            <person name="Lipzen A."/>
            <person name="Riley R."/>
            <person name="Andreopoulos W."/>
            <person name="He G."/>
            <person name="Johnson J."/>
            <person name="Nolan M."/>
            <person name="Tritt A."/>
            <person name="Barry K.W."/>
            <person name="Grigoriev I.V."/>
            <person name="Nagy L.G."/>
            <person name="Hibbett D."/>
            <person name="Henrissat B."/>
            <person name="Matheny P.B."/>
            <person name="Labbe J."/>
            <person name="Martin F.M."/>
        </authorList>
    </citation>
    <scope>NUCLEOTIDE SEQUENCE</scope>
    <source>
        <strain evidence="4">BPL690</strain>
    </source>
</reference>
<dbReference type="GO" id="GO:0070124">
    <property type="term" value="P:mitochondrial translational initiation"/>
    <property type="evidence" value="ECO:0007669"/>
    <property type="project" value="TreeGrafter"/>
</dbReference>
<protein>
    <recommendedName>
        <fullName evidence="6">Ribosomal protein S21</fullName>
    </recommendedName>
</protein>
<dbReference type="AlphaFoldDB" id="A0AAD4QQF5"/>
<accession>A0AAD4QQF5</accession>
<evidence type="ECO:0008006" key="6">
    <source>
        <dbReference type="Google" id="ProtNLM"/>
    </source>
</evidence>
<evidence type="ECO:0000256" key="3">
    <source>
        <dbReference type="ARBA" id="ARBA00023274"/>
    </source>
</evidence>
<dbReference type="PANTHER" id="PTHR41237:SF1">
    <property type="entry name" value="SMALL RIBOSOMAL SUBUNIT PROTEIN BS21M"/>
    <property type="match status" value="1"/>
</dbReference>
<keyword evidence="3" id="KW-0687">Ribonucleoprotein</keyword>
<dbReference type="InterPro" id="IPR001911">
    <property type="entry name" value="Ribosomal_bS21"/>
</dbReference>
<sequence length="95" mass="11125">MPVKSLQSIVESTIFSYTTSGRSFEVKGGNVADILNKLQYTLQRNRVVPELRLAARHEKKGYKRRRLSSERWRKRFAHEVRKKVQLVNKIRARGA</sequence>
<dbReference type="Proteomes" id="UP001203297">
    <property type="component" value="Unassembled WGS sequence"/>
</dbReference>
<evidence type="ECO:0000256" key="2">
    <source>
        <dbReference type="ARBA" id="ARBA00022980"/>
    </source>
</evidence>
<keyword evidence="5" id="KW-1185">Reference proteome</keyword>
<evidence type="ECO:0000313" key="5">
    <source>
        <dbReference type="Proteomes" id="UP001203297"/>
    </source>
</evidence>
<evidence type="ECO:0000313" key="4">
    <source>
        <dbReference type="EMBL" id="KAI0306597.1"/>
    </source>
</evidence>
<organism evidence="4 5">
    <name type="scientific">Multifurca ochricompacta</name>
    <dbReference type="NCBI Taxonomy" id="376703"/>
    <lineage>
        <taxon>Eukaryota</taxon>
        <taxon>Fungi</taxon>
        <taxon>Dikarya</taxon>
        <taxon>Basidiomycota</taxon>
        <taxon>Agaricomycotina</taxon>
        <taxon>Agaricomycetes</taxon>
        <taxon>Russulales</taxon>
        <taxon>Russulaceae</taxon>
        <taxon>Multifurca</taxon>
    </lineage>
</organism>
<evidence type="ECO:0000256" key="1">
    <source>
        <dbReference type="ARBA" id="ARBA00006640"/>
    </source>
</evidence>
<dbReference type="GO" id="GO:0003735">
    <property type="term" value="F:structural constituent of ribosome"/>
    <property type="evidence" value="ECO:0007669"/>
    <property type="project" value="InterPro"/>
</dbReference>